<evidence type="ECO:0000313" key="5">
    <source>
        <dbReference type="Proteomes" id="UP000435112"/>
    </source>
</evidence>
<protein>
    <submittedName>
        <fullName evidence="3">Uncharacterized protein</fullName>
    </submittedName>
</protein>
<dbReference type="OrthoDB" id="119901at2759"/>
<evidence type="ECO:0000256" key="1">
    <source>
        <dbReference type="SAM" id="MobiDB-lite"/>
    </source>
</evidence>
<accession>A0A6A4G1L9</accession>
<dbReference type="Proteomes" id="UP000435112">
    <property type="component" value="Unassembled WGS sequence"/>
</dbReference>
<evidence type="ECO:0000313" key="4">
    <source>
        <dbReference type="Proteomes" id="UP000434957"/>
    </source>
</evidence>
<feature type="region of interest" description="Disordered" evidence="1">
    <location>
        <begin position="1"/>
        <end position="20"/>
    </location>
</feature>
<reference evidence="3 4" key="1">
    <citation type="submission" date="2018-08" db="EMBL/GenBank/DDBJ databases">
        <title>Genomic investigation of the strawberry pathogen Phytophthora fragariae indicates pathogenicity is determined by transcriptional variation in three key races.</title>
        <authorList>
            <person name="Adams T.M."/>
            <person name="Armitage A.D."/>
            <person name="Sobczyk M.K."/>
            <person name="Bates H.J."/>
            <person name="Dunwell J.M."/>
            <person name="Nellist C.F."/>
            <person name="Harrison R.J."/>
        </authorList>
    </citation>
    <scope>NUCLEOTIDE SEQUENCE [LARGE SCALE GENOMIC DNA]</scope>
    <source>
        <strain evidence="2 5">SCRP324</strain>
        <strain evidence="3 4">SCRP333</strain>
    </source>
</reference>
<dbReference type="AlphaFoldDB" id="A0A6A4G1L9"/>
<evidence type="ECO:0000313" key="3">
    <source>
        <dbReference type="EMBL" id="KAE9354772.1"/>
    </source>
</evidence>
<sequence>MSPPFRSPGYPTPKKRQAGPLLTDTISVKEPIRPPGNGRRRTAKASHGAAHEIRMLRAEVLTLEEELRGLQAKWAKQLPDRRTFTTAQHATREKYIADRSVTLHDALKDVQLQQQFTFASLQSAIFHSPLYSSGEEILRTLHFNTQLGSDPDDRTMALAIHKERSVAILPSFMNQITRMAVNKTQKYPGSNTATKTALPISHIDVTGCKDCTLVTSVFMSEIPHTSLEEVYAAVLAYFDSIPTAMRRHFGVKASRSRLNNIEAPVAYWRLNTDGIGFPPTVNHVMSANLTTSLGVVHLDAIPDDPSYPTGRSEFDVCALTLTPRKDPATGRTISVTLRWVVLYRYNMMPGDPVLKKSLEIVRPILNGDLITASVCSYIQELLQQRYTP</sequence>
<keyword evidence="4" id="KW-1185">Reference proteome</keyword>
<evidence type="ECO:0000313" key="2">
    <source>
        <dbReference type="EMBL" id="KAE9043070.1"/>
    </source>
</evidence>
<organism evidence="3 4">
    <name type="scientific">Phytophthora rubi</name>
    <dbReference type="NCBI Taxonomy" id="129364"/>
    <lineage>
        <taxon>Eukaryota</taxon>
        <taxon>Sar</taxon>
        <taxon>Stramenopiles</taxon>
        <taxon>Oomycota</taxon>
        <taxon>Peronosporomycetes</taxon>
        <taxon>Peronosporales</taxon>
        <taxon>Peronosporaceae</taxon>
        <taxon>Phytophthora</taxon>
    </lineage>
</organism>
<dbReference type="Proteomes" id="UP000434957">
    <property type="component" value="Unassembled WGS sequence"/>
</dbReference>
<gene>
    <name evidence="2" type="ORF">PR002_g3551</name>
    <name evidence="3" type="ORF">PR003_g3182</name>
</gene>
<dbReference type="EMBL" id="QXFT01000108">
    <property type="protein sequence ID" value="KAE9354772.1"/>
    <property type="molecule type" value="Genomic_DNA"/>
</dbReference>
<proteinExistence type="predicted"/>
<dbReference type="EMBL" id="QXFU01000131">
    <property type="protein sequence ID" value="KAE9043070.1"/>
    <property type="molecule type" value="Genomic_DNA"/>
</dbReference>
<comment type="caution">
    <text evidence="3">The sequence shown here is derived from an EMBL/GenBank/DDBJ whole genome shotgun (WGS) entry which is preliminary data.</text>
</comment>
<name>A0A6A4G1L9_9STRA</name>
<feature type="region of interest" description="Disordered" evidence="1">
    <location>
        <begin position="27"/>
        <end position="48"/>
    </location>
</feature>